<dbReference type="EMBL" id="JAAVJL010000001">
    <property type="protein sequence ID" value="NMF56674.1"/>
    <property type="molecule type" value="Genomic_DNA"/>
</dbReference>
<dbReference type="InterPro" id="IPR011856">
    <property type="entry name" value="tRNA_endonuc-like_dom_sf"/>
</dbReference>
<reference evidence="1 2" key="1">
    <citation type="submission" date="2020-03" db="EMBL/GenBank/DDBJ databases">
        <title>Draft Genome Sequence of 2-Methylisoborneol Producing Pseudanabaena yagii Strain GIHE-NHR1 Isolated from North Han River in South Korea.</title>
        <authorList>
            <person name="Jeong J."/>
        </authorList>
    </citation>
    <scope>NUCLEOTIDE SEQUENCE [LARGE SCALE GENOMIC DNA]</scope>
    <source>
        <strain evidence="1 2">GIHE-NHR1</strain>
    </source>
</reference>
<name>A0ABX1LKR7_9CYAN</name>
<evidence type="ECO:0000313" key="2">
    <source>
        <dbReference type="Proteomes" id="UP000738376"/>
    </source>
</evidence>
<gene>
    <name evidence="1" type="ORF">HC246_01165</name>
</gene>
<dbReference type="RefSeq" id="WP_169361793.1">
    <property type="nucleotide sequence ID" value="NZ_JAAVJL010000001.1"/>
</dbReference>
<dbReference type="Gene3D" id="3.40.1350.10">
    <property type="match status" value="1"/>
</dbReference>
<organism evidence="1 2">
    <name type="scientific">Pseudanabaena yagii GIHE-NHR1</name>
    <dbReference type="NCBI Taxonomy" id="2722753"/>
    <lineage>
        <taxon>Bacteria</taxon>
        <taxon>Bacillati</taxon>
        <taxon>Cyanobacteriota</taxon>
        <taxon>Cyanophyceae</taxon>
        <taxon>Pseudanabaenales</taxon>
        <taxon>Pseudanabaenaceae</taxon>
        <taxon>Pseudanabaena</taxon>
        <taxon>Pseudanabaena yagii</taxon>
    </lineage>
</organism>
<keyword evidence="2" id="KW-1185">Reference proteome</keyword>
<proteinExistence type="predicted"/>
<accession>A0ABX1LKR7</accession>
<dbReference type="Proteomes" id="UP000738376">
    <property type="component" value="Unassembled WGS sequence"/>
</dbReference>
<evidence type="ECO:0000313" key="1">
    <source>
        <dbReference type="EMBL" id="NMF56674.1"/>
    </source>
</evidence>
<protein>
    <submittedName>
        <fullName evidence="1">DUF91 domain-containing protein</fullName>
    </submittedName>
</protein>
<comment type="caution">
    <text evidence="1">The sequence shown here is derived from an EMBL/GenBank/DDBJ whole genome shotgun (WGS) entry which is preliminary data.</text>
</comment>
<sequence length="330" mass="39244">MVLLQQSVDKWNFQTEAELEEFIWTNLEGIFDLLPLKRQHHINGQYCDIVAVSRNRQLVVIELKNQEDRYVVQQLTRYYHALIESKPHDDKVDYSKPVRLIAVSPSFHRDNLIDRQYNTLSIEFLTFKVVHEDLKFNFILQNSENGQFSHFDIVYKQEEVKRILPSVPRKLLNWALSNDENIQKRILDIREKILNFDERLKEINSTSSVLYSKTKNSPCAEFRFDKASNSFRLFLWLPHPSRRHMARMLISTQDWLLVNRLDYCPKGFRKGDAWDWSYWSDPIDLVKWYQKDRTGYAAKGYKKLLDNPSKANSLDLIIEVALDLWLTKIS</sequence>